<accession>A0A2S7L1A2</accession>
<protein>
    <submittedName>
        <fullName evidence="1">Uncharacterized protein</fullName>
    </submittedName>
</protein>
<comment type="caution">
    <text evidence="1">The sequence shown here is derived from an EMBL/GenBank/DDBJ whole genome shotgun (WGS) entry which is preliminary data.</text>
</comment>
<reference evidence="1 2" key="1">
    <citation type="submission" date="2016-11" db="EMBL/GenBank/DDBJ databases">
        <title>Trade-off between light-utilization and light-protection in marine flavobacteria.</title>
        <authorList>
            <person name="Kumagai Y."/>
        </authorList>
    </citation>
    <scope>NUCLEOTIDE SEQUENCE [LARGE SCALE GENOMIC DNA]</scope>
    <source>
        <strain evidence="1 2">ATCC 700397</strain>
    </source>
</reference>
<dbReference type="Proteomes" id="UP000239522">
    <property type="component" value="Unassembled WGS sequence"/>
</dbReference>
<evidence type="ECO:0000313" key="2">
    <source>
        <dbReference type="Proteomes" id="UP000239522"/>
    </source>
</evidence>
<dbReference type="AlphaFoldDB" id="A0A2S7L1A2"/>
<keyword evidence="2" id="KW-1185">Reference proteome</keyword>
<name>A0A2S7L1A2_9FLAO</name>
<proteinExistence type="predicted"/>
<evidence type="ECO:0000313" key="1">
    <source>
        <dbReference type="EMBL" id="PQB08702.1"/>
    </source>
</evidence>
<organism evidence="1 2">
    <name type="scientific">Polaribacter filamentus</name>
    <dbReference type="NCBI Taxonomy" id="53483"/>
    <lineage>
        <taxon>Bacteria</taxon>
        <taxon>Pseudomonadati</taxon>
        <taxon>Bacteroidota</taxon>
        <taxon>Flavobacteriia</taxon>
        <taxon>Flavobacteriales</taxon>
        <taxon>Flavobacteriaceae</taxon>
    </lineage>
</organism>
<dbReference type="EMBL" id="MQUA01000013">
    <property type="protein sequence ID" value="PQB08702.1"/>
    <property type="molecule type" value="Genomic_DNA"/>
</dbReference>
<gene>
    <name evidence="1" type="ORF">BST83_13310</name>
</gene>
<sequence>MNQKDKRGNSVPFDADVYSLNKNSKKGGVLKIYRNVKLLAWEKQERTLRGQIKAASTEVRSKRNPNHFNNRTRNIELANGEIKKIHLRLIDSINAKKVLP</sequence>